<accession>A0A3B6W0Y4</accession>
<dbReference type="RefSeq" id="WP_020064566.1">
    <property type="nucleotide sequence ID" value="NZ_CP015910.2"/>
</dbReference>
<dbReference type="EMBL" id="CP015910">
    <property type="protein sequence ID" value="ANN63469.1"/>
    <property type="molecule type" value="Genomic_DNA"/>
</dbReference>
<dbReference type="SUPFAM" id="SSF56399">
    <property type="entry name" value="ADP-ribosylation"/>
    <property type="match status" value="1"/>
</dbReference>
<evidence type="ECO:0000313" key="1">
    <source>
        <dbReference type="EMBL" id="ANN63469.1"/>
    </source>
</evidence>
<dbReference type="Proteomes" id="UP000092328">
    <property type="component" value="Chromosome"/>
</dbReference>
<dbReference type="KEGG" id="bhd:BHYOB78_06200"/>
<protein>
    <recommendedName>
        <fullName evidence="3">DUF2441 domain-containing protein</fullName>
    </recommendedName>
</protein>
<gene>
    <name evidence="1" type="ORF">BHYOB78_06200</name>
</gene>
<reference evidence="2" key="2">
    <citation type="journal article" date="2017" name="Genome Announc.">
        <title>Correction for Mirajkar et al., Complete Genome Sequence of Brachyspira hyodysenteriae Type Strain B78 (ATCC 27164).</title>
        <authorList>
            <person name="Mirajkar N.S."/>
            <person name="Johnson T.J."/>
            <person name="Gebhart C.J."/>
        </authorList>
    </citation>
    <scope>NUCLEOTIDE SEQUENCE [LARGE SCALE GENOMIC DNA]</scope>
    <source>
        <strain evidence="2">B78</strain>
    </source>
</reference>
<keyword evidence="2" id="KW-1185">Reference proteome</keyword>
<proteinExistence type="predicted"/>
<sequence>MKEYFRVINEDDLKCNCDISTDAYNYHNSLNKYYGYDSYLQEFEQIYKLYDPNLKIKSNTMFGEFILEKIRKEYFNEKLSRLESCFVFENKNQAMDYIFSKQNRINLIIVKVIPSDNCIFDEYDISILNEKGPKCHILKDYIDLANDYWSISKQYIKEKEIFFKGTFRIEEF</sequence>
<evidence type="ECO:0008006" key="3">
    <source>
        <dbReference type="Google" id="ProtNLM"/>
    </source>
</evidence>
<organism evidence="1 2">
    <name type="scientific">Brachyspira hyodysenteriae ATCC 27164</name>
    <dbReference type="NCBI Taxonomy" id="1266923"/>
    <lineage>
        <taxon>Bacteria</taxon>
        <taxon>Pseudomonadati</taxon>
        <taxon>Spirochaetota</taxon>
        <taxon>Spirochaetia</taxon>
        <taxon>Brachyspirales</taxon>
        <taxon>Brachyspiraceae</taxon>
        <taxon>Brachyspira</taxon>
    </lineage>
</organism>
<dbReference type="AlphaFoldDB" id="A0A3B6W0Y4"/>
<reference evidence="2" key="1">
    <citation type="journal article" date="2016" name="Genome Announc.">
        <title>Complete Genome Sequence of Brachyspira hyodysenteriae Type Strain B78 (ATCC 27164).</title>
        <authorList>
            <person name="Mirajkar N.S."/>
            <person name="Johnson T.J."/>
            <person name="Gebhart C.J."/>
        </authorList>
    </citation>
    <scope>NUCLEOTIDE SEQUENCE [LARGE SCALE GENOMIC DNA]</scope>
    <source>
        <strain evidence="2">B78</strain>
    </source>
</reference>
<evidence type="ECO:0000313" key="2">
    <source>
        <dbReference type="Proteomes" id="UP000092328"/>
    </source>
</evidence>
<name>A0A3B6W0Y4_BRAHO</name>